<evidence type="ECO:0000313" key="1">
    <source>
        <dbReference type="EMBL" id="SDP21673.1"/>
    </source>
</evidence>
<comment type="caution">
    <text evidence="1">The sequence shown here is derived from an EMBL/GenBank/DDBJ whole genome shotgun (WGS) entry which is preliminary data.</text>
</comment>
<gene>
    <name evidence="1" type="ORF">SAMN04488061_2527</name>
</gene>
<evidence type="ECO:0000313" key="2">
    <source>
        <dbReference type="Proteomes" id="UP000198795"/>
    </source>
</evidence>
<dbReference type="EMBL" id="FNJC01000003">
    <property type="protein sequence ID" value="SDP21673.1"/>
    <property type="molecule type" value="Genomic_DNA"/>
</dbReference>
<protein>
    <submittedName>
        <fullName evidence="1">Uncharacterized protein</fullName>
    </submittedName>
</protein>
<keyword evidence="2" id="KW-1185">Reference proteome</keyword>
<proteinExistence type="predicted"/>
<organism evidence="1 2">
    <name type="scientific">Filomicrobium insigne</name>
    <dbReference type="NCBI Taxonomy" id="418854"/>
    <lineage>
        <taxon>Bacteria</taxon>
        <taxon>Pseudomonadati</taxon>
        <taxon>Pseudomonadota</taxon>
        <taxon>Alphaproteobacteria</taxon>
        <taxon>Hyphomicrobiales</taxon>
        <taxon>Hyphomicrobiaceae</taxon>
        <taxon>Filomicrobium</taxon>
    </lineage>
</organism>
<reference evidence="1 2" key="1">
    <citation type="submission" date="2016-10" db="EMBL/GenBank/DDBJ databases">
        <authorList>
            <person name="Varghese N."/>
            <person name="Submissions S."/>
        </authorList>
    </citation>
    <scope>NUCLEOTIDE SEQUENCE [LARGE SCALE GENOMIC DNA]</scope>
    <source>
        <strain evidence="1 2">CGMCC 1.6497</strain>
    </source>
</reference>
<name>A0A1H0QWK6_9HYPH</name>
<dbReference type="Proteomes" id="UP000198795">
    <property type="component" value="Unassembled WGS sequence"/>
</dbReference>
<sequence>MIEIVLSVCLIAEPANCKDVNLSYMAGSITPYQCMLHGQSEIARWQEGHPNWRVARWTCGRVKQTAKA</sequence>
<accession>A0A1H0QWK6</accession>